<evidence type="ECO:0000313" key="3">
    <source>
        <dbReference type="Proteomes" id="UP001221898"/>
    </source>
</evidence>
<accession>A0AAD7RRF1</accession>
<protein>
    <submittedName>
        <fullName evidence="2">Uncharacterized protein</fullName>
    </submittedName>
</protein>
<evidence type="ECO:0000313" key="2">
    <source>
        <dbReference type="EMBL" id="KAJ8388870.1"/>
    </source>
</evidence>
<proteinExistence type="predicted"/>
<evidence type="ECO:0000256" key="1">
    <source>
        <dbReference type="SAM" id="SignalP"/>
    </source>
</evidence>
<dbReference type="AlphaFoldDB" id="A0AAD7RRF1"/>
<keyword evidence="3" id="KW-1185">Reference proteome</keyword>
<dbReference type="EMBL" id="JAINUG010000189">
    <property type="protein sequence ID" value="KAJ8388870.1"/>
    <property type="molecule type" value="Genomic_DNA"/>
</dbReference>
<reference evidence="2" key="1">
    <citation type="journal article" date="2023" name="Science">
        <title>Genome structures resolve the early diversification of teleost fishes.</title>
        <authorList>
            <person name="Parey E."/>
            <person name="Louis A."/>
            <person name="Montfort J."/>
            <person name="Bouchez O."/>
            <person name="Roques C."/>
            <person name="Iampietro C."/>
            <person name="Lluch J."/>
            <person name="Castinel A."/>
            <person name="Donnadieu C."/>
            <person name="Desvignes T."/>
            <person name="Floi Bucao C."/>
            <person name="Jouanno E."/>
            <person name="Wen M."/>
            <person name="Mejri S."/>
            <person name="Dirks R."/>
            <person name="Jansen H."/>
            <person name="Henkel C."/>
            <person name="Chen W.J."/>
            <person name="Zahm M."/>
            <person name="Cabau C."/>
            <person name="Klopp C."/>
            <person name="Thompson A.W."/>
            <person name="Robinson-Rechavi M."/>
            <person name="Braasch I."/>
            <person name="Lecointre G."/>
            <person name="Bobe J."/>
            <person name="Postlethwait J.H."/>
            <person name="Berthelot C."/>
            <person name="Roest Crollius H."/>
            <person name="Guiguen Y."/>
        </authorList>
    </citation>
    <scope>NUCLEOTIDE SEQUENCE</scope>
    <source>
        <strain evidence="2">NC1722</strain>
    </source>
</reference>
<keyword evidence="1" id="KW-0732">Signal</keyword>
<comment type="caution">
    <text evidence="2">The sequence shown here is derived from an EMBL/GenBank/DDBJ whole genome shotgun (WGS) entry which is preliminary data.</text>
</comment>
<gene>
    <name evidence="2" type="ORF">AAFF_G00126260</name>
</gene>
<feature type="chain" id="PRO_5041953597" evidence="1">
    <location>
        <begin position="19"/>
        <end position="89"/>
    </location>
</feature>
<name>A0AAD7RRF1_9TELE</name>
<sequence length="89" mass="10475">MGKLAFFTLVLWFQVCMAVPASKDGEDPEEMSFFWDAKERVQTTTEIVRDFAQMYYADHIKPTTDPYVQWASDTVASIRDRISNRWSHY</sequence>
<dbReference type="Proteomes" id="UP001221898">
    <property type="component" value="Unassembled WGS sequence"/>
</dbReference>
<feature type="signal peptide" evidence="1">
    <location>
        <begin position="1"/>
        <end position="18"/>
    </location>
</feature>
<organism evidence="2 3">
    <name type="scientific">Aldrovandia affinis</name>
    <dbReference type="NCBI Taxonomy" id="143900"/>
    <lineage>
        <taxon>Eukaryota</taxon>
        <taxon>Metazoa</taxon>
        <taxon>Chordata</taxon>
        <taxon>Craniata</taxon>
        <taxon>Vertebrata</taxon>
        <taxon>Euteleostomi</taxon>
        <taxon>Actinopterygii</taxon>
        <taxon>Neopterygii</taxon>
        <taxon>Teleostei</taxon>
        <taxon>Notacanthiformes</taxon>
        <taxon>Halosauridae</taxon>
        <taxon>Aldrovandia</taxon>
    </lineage>
</organism>